<organism evidence="3 4">
    <name type="scientific">Podospora fimiseda</name>
    <dbReference type="NCBI Taxonomy" id="252190"/>
    <lineage>
        <taxon>Eukaryota</taxon>
        <taxon>Fungi</taxon>
        <taxon>Dikarya</taxon>
        <taxon>Ascomycota</taxon>
        <taxon>Pezizomycotina</taxon>
        <taxon>Sordariomycetes</taxon>
        <taxon>Sordariomycetidae</taxon>
        <taxon>Sordariales</taxon>
        <taxon>Podosporaceae</taxon>
        <taxon>Podospora</taxon>
    </lineage>
</organism>
<evidence type="ECO:0000256" key="2">
    <source>
        <dbReference type="SAM" id="Phobius"/>
    </source>
</evidence>
<keyword evidence="2" id="KW-0812">Transmembrane</keyword>
<proteinExistence type="predicted"/>
<dbReference type="EMBL" id="MU865360">
    <property type="protein sequence ID" value="KAK4225757.1"/>
    <property type="molecule type" value="Genomic_DNA"/>
</dbReference>
<dbReference type="AlphaFoldDB" id="A0AAN7BM31"/>
<comment type="caution">
    <text evidence="3">The sequence shown here is derived from an EMBL/GenBank/DDBJ whole genome shotgun (WGS) entry which is preliminary data.</text>
</comment>
<feature type="transmembrane region" description="Helical" evidence="2">
    <location>
        <begin position="51"/>
        <end position="73"/>
    </location>
</feature>
<evidence type="ECO:0000313" key="4">
    <source>
        <dbReference type="Proteomes" id="UP001301958"/>
    </source>
</evidence>
<evidence type="ECO:0000313" key="3">
    <source>
        <dbReference type="EMBL" id="KAK4225757.1"/>
    </source>
</evidence>
<keyword evidence="2" id="KW-0472">Membrane</keyword>
<keyword evidence="2" id="KW-1133">Transmembrane helix</keyword>
<gene>
    <name evidence="3" type="ORF">QBC38DRAFT_253244</name>
</gene>
<feature type="compositionally biased region" description="Low complexity" evidence="1">
    <location>
        <begin position="7"/>
        <end position="32"/>
    </location>
</feature>
<dbReference type="Proteomes" id="UP001301958">
    <property type="component" value="Unassembled WGS sequence"/>
</dbReference>
<feature type="transmembrane region" description="Helical" evidence="2">
    <location>
        <begin position="138"/>
        <end position="160"/>
    </location>
</feature>
<feature type="region of interest" description="Disordered" evidence="1">
    <location>
        <begin position="1"/>
        <end position="42"/>
    </location>
</feature>
<name>A0AAN7BM31_9PEZI</name>
<reference evidence="3" key="2">
    <citation type="submission" date="2023-05" db="EMBL/GenBank/DDBJ databases">
        <authorList>
            <consortium name="Lawrence Berkeley National Laboratory"/>
            <person name="Steindorff A."/>
            <person name="Hensen N."/>
            <person name="Bonometti L."/>
            <person name="Westerberg I."/>
            <person name="Brannstrom I.O."/>
            <person name="Guillou S."/>
            <person name="Cros-Aarteil S."/>
            <person name="Calhoun S."/>
            <person name="Haridas S."/>
            <person name="Kuo A."/>
            <person name="Mondo S."/>
            <person name="Pangilinan J."/>
            <person name="Riley R."/>
            <person name="Labutti K."/>
            <person name="Andreopoulos B."/>
            <person name="Lipzen A."/>
            <person name="Chen C."/>
            <person name="Yanf M."/>
            <person name="Daum C."/>
            <person name="Ng V."/>
            <person name="Clum A."/>
            <person name="Ohm R."/>
            <person name="Martin F."/>
            <person name="Silar P."/>
            <person name="Natvig D."/>
            <person name="Lalanne C."/>
            <person name="Gautier V."/>
            <person name="Ament-Velasquez S.L."/>
            <person name="Kruys A."/>
            <person name="Hutchinson M.I."/>
            <person name="Powell A.J."/>
            <person name="Barry K."/>
            <person name="Miller A.N."/>
            <person name="Grigoriev I.V."/>
            <person name="Debuchy R."/>
            <person name="Gladieux P."/>
            <person name="Thoren M.H."/>
            <person name="Johannesson H."/>
        </authorList>
    </citation>
    <scope>NUCLEOTIDE SEQUENCE</scope>
    <source>
        <strain evidence="3">CBS 990.96</strain>
    </source>
</reference>
<feature type="transmembrane region" description="Helical" evidence="2">
    <location>
        <begin position="166"/>
        <end position="185"/>
    </location>
</feature>
<feature type="transmembrane region" description="Helical" evidence="2">
    <location>
        <begin position="93"/>
        <end position="118"/>
    </location>
</feature>
<reference evidence="3" key="1">
    <citation type="journal article" date="2023" name="Mol. Phylogenet. Evol.">
        <title>Genome-scale phylogeny and comparative genomics of the fungal order Sordariales.</title>
        <authorList>
            <person name="Hensen N."/>
            <person name="Bonometti L."/>
            <person name="Westerberg I."/>
            <person name="Brannstrom I.O."/>
            <person name="Guillou S."/>
            <person name="Cros-Aarteil S."/>
            <person name="Calhoun S."/>
            <person name="Haridas S."/>
            <person name="Kuo A."/>
            <person name="Mondo S."/>
            <person name="Pangilinan J."/>
            <person name="Riley R."/>
            <person name="LaButti K."/>
            <person name="Andreopoulos B."/>
            <person name="Lipzen A."/>
            <person name="Chen C."/>
            <person name="Yan M."/>
            <person name="Daum C."/>
            <person name="Ng V."/>
            <person name="Clum A."/>
            <person name="Steindorff A."/>
            <person name="Ohm R.A."/>
            <person name="Martin F."/>
            <person name="Silar P."/>
            <person name="Natvig D.O."/>
            <person name="Lalanne C."/>
            <person name="Gautier V."/>
            <person name="Ament-Velasquez S.L."/>
            <person name="Kruys A."/>
            <person name="Hutchinson M.I."/>
            <person name="Powell A.J."/>
            <person name="Barry K."/>
            <person name="Miller A.N."/>
            <person name="Grigoriev I.V."/>
            <person name="Debuchy R."/>
            <person name="Gladieux P."/>
            <person name="Hiltunen Thoren M."/>
            <person name="Johannesson H."/>
        </authorList>
    </citation>
    <scope>NUCLEOTIDE SEQUENCE</scope>
    <source>
        <strain evidence="3">CBS 990.96</strain>
    </source>
</reference>
<accession>A0AAN7BM31</accession>
<protein>
    <submittedName>
        <fullName evidence="3">Uncharacterized protein</fullName>
    </submittedName>
</protein>
<sequence length="188" mass="20455">MASQNTSSSPQASQPDAQASQPDAQASQPDAQVSTPDDPPANPPINDFRTFISFVLTISIFGASTFAIIAGEMTDPADIWEEPSFTLKTVRSFLALSWLGFILALSVAGLSTIVWTLWQQKKHDKKWDKRWKMVENGALALILVLLIGSFLLLSLTLVAYVGTVGWVVVGFDVVVSIIALVVTMLQCW</sequence>
<keyword evidence="4" id="KW-1185">Reference proteome</keyword>
<evidence type="ECO:0000256" key="1">
    <source>
        <dbReference type="SAM" id="MobiDB-lite"/>
    </source>
</evidence>